<dbReference type="InterPro" id="IPR003599">
    <property type="entry name" value="Ig_sub"/>
</dbReference>
<evidence type="ECO:0000256" key="10">
    <source>
        <dbReference type="ARBA" id="ARBA00022840"/>
    </source>
</evidence>
<dbReference type="PANTHER" id="PTHR19890:SF10">
    <property type="entry name" value="FIBROBLAST GROWTH FACTOR RECEPTOR-LIKE 1"/>
    <property type="match status" value="1"/>
</dbReference>
<evidence type="ECO:0000256" key="16">
    <source>
        <dbReference type="ARBA" id="ARBA00023180"/>
    </source>
</evidence>
<dbReference type="EC" id="2.7.10.1" evidence="2"/>
<gene>
    <name evidence="21" type="ORF">L798_12992</name>
</gene>
<dbReference type="PROSITE" id="PS50835">
    <property type="entry name" value="IG_LIKE"/>
    <property type="match status" value="2"/>
</dbReference>
<keyword evidence="15 21" id="KW-0675">Receptor</keyword>
<comment type="subcellular location">
    <subcellularLocation>
        <location evidence="1">Membrane</location>
        <topology evidence="1">Single-pass membrane protein</topology>
    </subcellularLocation>
</comment>
<dbReference type="FunCoup" id="A0A067QTH5">
    <property type="interactions" value="3"/>
</dbReference>
<feature type="compositionally biased region" description="Polar residues" evidence="18">
    <location>
        <begin position="309"/>
        <end position="331"/>
    </location>
</feature>
<evidence type="ECO:0000256" key="2">
    <source>
        <dbReference type="ARBA" id="ARBA00011902"/>
    </source>
</evidence>
<keyword evidence="14" id="KW-1015">Disulfide bond</keyword>
<dbReference type="GO" id="GO:0016020">
    <property type="term" value="C:membrane"/>
    <property type="evidence" value="ECO:0007669"/>
    <property type="project" value="UniProtKB-SubCell"/>
</dbReference>
<dbReference type="OMA" id="DWTALPC"/>
<dbReference type="Gene3D" id="2.60.40.10">
    <property type="entry name" value="Immunoglobulins"/>
    <property type="match status" value="1"/>
</dbReference>
<evidence type="ECO:0000256" key="18">
    <source>
        <dbReference type="SAM" id="MobiDB-lite"/>
    </source>
</evidence>
<feature type="region of interest" description="Disordered" evidence="18">
    <location>
        <begin position="270"/>
        <end position="331"/>
    </location>
</feature>
<evidence type="ECO:0000256" key="6">
    <source>
        <dbReference type="ARBA" id="ARBA00022729"/>
    </source>
</evidence>
<feature type="domain" description="Ig-like" evidence="20">
    <location>
        <begin position="115"/>
        <end position="221"/>
    </location>
</feature>
<keyword evidence="13" id="KW-0829">Tyrosine-protein kinase</keyword>
<evidence type="ECO:0000256" key="9">
    <source>
        <dbReference type="ARBA" id="ARBA00022777"/>
    </source>
</evidence>
<proteinExistence type="predicted"/>
<keyword evidence="22" id="KW-1185">Reference proteome</keyword>
<feature type="domain" description="Ig-like" evidence="20">
    <location>
        <begin position="1"/>
        <end position="101"/>
    </location>
</feature>
<dbReference type="EMBL" id="KK852976">
    <property type="protein sequence ID" value="KDR13049.1"/>
    <property type="molecule type" value="Genomic_DNA"/>
</dbReference>
<organism evidence="21 22">
    <name type="scientific">Zootermopsis nevadensis</name>
    <name type="common">Dampwood termite</name>
    <dbReference type="NCBI Taxonomy" id="136037"/>
    <lineage>
        <taxon>Eukaryota</taxon>
        <taxon>Metazoa</taxon>
        <taxon>Ecdysozoa</taxon>
        <taxon>Arthropoda</taxon>
        <taxon>Hexapoda</taxon>
        <taxon>Insecta</taxon>
        <taxon>Pterygota</taxon>
        <taxon>Neoptera</taxon>
        <taxon>Polyneoptera</taxon>
        <taxon>Dictyoptera</taxon>
        <taxon>Blattodea</taxon>
        <taxon>Blattoidea</taxon>
        <taxon>Termitoidae</taxon>
        <taxon>Termopsidae</taxon>
        <taxon>Zootermopsis</taxon>
    </lineage>
</organism>
<keyword evidence="7" id="KW-0677">Repeat</keyword>
<dbReference type="InterPro" id="IPR007110">
    <property type="entry name" value="Ig-like_dom"/>
</dbReference>
<dbReference type="OrthoDB" id="6244905at2759"/>
<evidence type="ECO:0000256" key="15">
    <source>
        <dbReference type="ARBA" id="ARBA00023170"/>
    </source>
</evidence>
<evidence type="ECO:0000256" key="3">
    <source>
        <dbReference type="ARBA" id="ARBA00022553"/>
    </source>
</evidence>
<keyword evidence="12 19" id="KW-0472">Membrane</keyword>
<dbReference type="Pfam" id="PF13927">
    <property type="entry name" value="Ig_3"/>
    <property type="match status" value="1"/>
</dbReference>
<reference evidence="21 22" key="1">
    <citation type="journal article" date="2014" name="Nat. Commun.">
        <title>Molecular traces of alternative social organization in a termite genome.</title>
        <authorList>
            <person name="Terrapon N."/>
            <person name="Li C."/>
            <person name="Robertson H.M."/>
            <person name="Ji L."/>
            <person name="Meng X."/>
            <person name="Booth W."/>
            <person name="Chen Z."/>
            <person name="Childers C.P."/>
            <person name="Glastad K.M."/>
            <person name="Gokhale K."/>
            <person name="Gowin J."/>
            <person name="Gronenberg W."/>
            <person name="Hermansen R.A."/>
            <person name="Hu H."/>
            <person name="Hunt B.G."/>
            <person name="Huylmans A.K."/>
            <person name="Khalil S.M."/>
            <person name="Mitchell R.D."/>
            <person name="Munoz-Torres M.C."/>
            <person name="Mustard J.A."/>
            <person name="Pan H."/>
            <person name="Reese J.T."/>
            <person name="Scharf M.E."/>
            <person name="Sun F."/>
            <person name="Vogel H."/>
            <person name="Xiao J."/>
            <person name="Yang W."/>
            <person name="Yang Z."/>
            <person name="Yang Z."/>
            <person name="Zhou J."/>
            <person name="Zhu J."/>
            <person name="Brent C.S."/>
            <person name="Elsik C.G."/>
            <person name="Goodisman M.A."/>
            <person name="Liberles D.A."/>
            <person name="Roe R.M."/>
            <person name="Vargo E.L."/>
            <person name="Vilcinskas A."/>
            <person name="Wang J."/>
            <person name="Bornberg-Bauer E."/>
            <person name="Korb J."/>
            <person name="Zhang G."/>
            <person name="Liebig J."/>
        </authorList>
    </citation>
    <scope>NUCLEOTIDE SEQUENCE [LARGE SCALE GENOMIC DNA]</scope>
    <source>
        <tissue evidence="21">Whole organism</tissue>
    </source>
</reference>
<dbReference type="eggNOG" id="ENOG502SS4N">
    <property type="taxonomic scope" value="Eukaryota"/>
</dbReference>
<evidence type="ECO:0000256" key="5">
    <source>
        <dbReference type="ARBA" id="ARBA00022692"/>
    </source>
</evidence>
<evidence type="ECO:0000256" key="1">
    <source>
        <dbReference type="ARBA" id="ARBA00004167"/>
    </source>
</evidence>
<keyword evidence="9" id="KW-0418">Kinase</keyword>
<dbReference type="SMART" id="SM00409">
    <property type="entry name" value="IG"/>
    <property type="match status" value="2"/>
</dbReference>
<dbReference type="GO" id="GO:0004714">
    <property type="term" value="F:transmembrane receptor protein tyrosine kinase activity"/>
    <property type="evidence" value="ECO:0007669"/>
    <property type="project" value="UniProtKB-EC"/>
</dbReference>
<keyword evidence="8" id="KW-0547">Nucleotide-binding</keyword>
<dbReference type="GO" id="GO:0005524">
    <property type="term" value="F:ATP binding"/>
    <property type="evidence" value="ECO:0007669"/>
    <property type="project" value="UniProtKB-KW"/>
</dbReference>
<dbReference type="STRING" id="136037.A0A067QTH5"/>
<sequence length="331" mass="37644">MVPAGTEVRLQCCNKGRQGFSYQEHCKSHDVMWHYKRCGFGHNFTPCQSISSNETWTAICGYNLNPCRATLVLNITTEGDTGLYRCLMSHRNKTSKNFKVTQTYELEVVEIFGSPEILQGQPSNVTVQKGKPAVFQCRVHSKVRPVFYWLRRTDGRTSNDGLIPFLNDTYERMNSSGERELAGEVYISKLILPRSSALDNGYYTCLAVNLKGFQYRGAYLTVLTHTLEERTSSDSTPSSSLPLLFLIPAALVLIPIMVWMCCHWKQRRRRNNSPKHSQHDSIIINETRHHNNIPLHKDQGNGSGYKYTPVSTTGPSVSNDCQRNRSHTQYV</sequence>
<dbReference type="InterPro" id="IPR013783">
    <property type="entry name" value="Ig-like_fold"/>
</dbReference>
<dbReference type="SUPFAM" id="SSF48726">
    <property type="entry name" value="Immunoglobulin"/>
    <property type="match status" value="1"/>
</dbReference>
<dbReference type="PANTHER" id="PTHR19890">
    <property type="entry name" value="FIBROBLAST GROWTH FACTOR RECEPTOR"/>
    <property type="match status" value="1"/>
</dbReference>
<evidence type="ECO:0000256" key="14">
    <source>
        <dbReference type="ARBA" id="ARBA00023157"/>
    </source>
</evidence>
<protein>
    <recommendedName>
        <fullName evidence="2">receptor protein-tyrosine kinase</fullName>
        <ecNumber evidence="2">2.7.10.1</ecNumber>
    </recommendedName>
</protein>
<evidence type="ECO:0000256" key="4">
    <source>
        <dbReference type="ARBA" id="ARBA00022679"/>
    </source>
</evidence>
<keyword evidence="16" id="KW-0325">Glycoprotein</keyword>
<evidence type="ECO:0000313" key="22">
    <source>
        <dbReference type="Proteomes" id="UP000027135"/>
    </source>
</evidence>
<evidence type="ECO:0000256" key="11">
    <source>
        <dbReference type="ARBA" id="ARBA00022989"/>
    </source>
</evidence>
<dbReference type="Proteomes" id="UP000027135">
    <property type="component" value="Unassembled WGS sequence"/>
</dbReference>
<evidence type="ECO:0000256" key="19">
    <source>
        <dbReference type="SAM" id="Phobius"/>
    </source>
</evidence>
<dbReference type="AlphaFoldDB" id="A0A067QTH5"/>
<keyword evidence="6" id="KW-0732">Signal</keyword>
<keyword evidence="11 19" id="KW-1133">Transmembrane helix</keyword>
<dbReference type="InterPro" id="IPR036179">
    <property type="entry name" value="Ig-like_dom_sf"/>
</dbReference>
<evidence type="ECO:0000256" key="13">
    <source>
        <dbReference type="ARBA" id="ARBA00023137"/>
    </source>
</evidence>
<evidence type="ECO:0000256" key="12">
    <source>
        <dbReference type="ARBA" id="ARBA00023136"/>
    </source>
</evidence>
<dbReference type="FunFam" id="2.60.40.10:FF:000020">
    <property type="entry name" value="Fibroblast growth factor receptor"/>
    <property type="match status" value="1"/>
</dbReference>
<name>A0A067QTH5_ZOONE</name>
<keyword evidence="10" id="KW-0067">ATP-binding</keyword>
<keyword evidence="3" id="KW-0597">Phosphoprotein</keyword>
<evidence type="ECO:0000259" key="20">
    <source>
        <dbReference type="PROSITE" id="PS50835"/>
    </source>
</evidence>
<keyword evidence="5 19" id="KW-0812">Transmembrane</keyword>
<keyword evidence="4" id="KW-0808">Transferase</keyword>
<keyword evidence="17" id="KW-0393">Immunoglobulin domain</keyword>
<evidence type="ECO:0000256" key="17">
    <source>
        <dbReference type="ARBA" id="ARBA00023319"/>
    </source>
</evidence>
<evidence type="ECO:0000256" key="8">
    <source>
        <dbReference type="ARBA" id="ARBA00022741"/>
    </source>
</evidence>
<dbReference type="InterPro" id="IPR052615">
    <property type="entry name" value="FGFRL"/>
</dbReference>
<feature type="transmembrane region" description="Helical" evidence="19">
    <location>
        <begin position="241"/>
        <end position="262"/>
    </location>
</feature>
<evidence type="ECO:0000313" key="21">
    <source>
        <dbReference type="EMBL" id="KDR13049.1"/>
    </source>
</evidence>
<accession>A0A067QTH5</accession>
<evidence type="ECO:0000256" key="7">
    <source>
        <dbReference type="ARBA" id="ARBA00022737"/>
    </source>
</evidence>
<dbReference type="InParanoid" id="A0A067QTH5"/>